<evidence type="ECO:0000256" key="6">
    <source>
        <dbReference type="ARBA" id="ARBA00022692"/>
    </source>
</evidence>
<sequence length="410" mass="45578">MTIAIAFSWAVVLIVAIQTVFSLFFVWMMSRRSRRTNSSFTPHAAIILCLRGVDPFLGQTVRCLLDQDYPDYQLQVVVDHAEDPSAAVLRDFESDDRMRVSVLKDPPDTCSLKCSAIVQAIGDLDSSIEIIALCDADSVPAPTWLADLAAPLQNPDVAVTTGNRWYHPQDPTAASLVRYLWNIPAAINMIVFRIAWGGSLAIRRCVIDEAGLLDKWSHAFCEDTMLDRVVRRHGYRQVFVPNVMVVNRETCTFGDLMNWVPRQLLTAKLYHPSWPATVGYGILSSAIPFVAAVVAVVGWFRSDFDSVAAAGIALVAFEIANTVLVLMCERSFQRNALNDDCESDGLSLGTCVKLPIWIVVSQIISPIWFCKCFFTTKVKWRGIAYQIRGGKIQRGPHAPYCDPGTQSRSL</sequence>
<evidence type="ECO:0000313" key="11">
    <source>
        <dbReference type="Proteomes" id="UP000318538"/>
    </source>
</evidence>
<dbReference type="Pfam" id="PF13641">
    <property type="entry name" value="Glyco_tranf_2_3"/>
    <property type="match status" value="1"/>
</dbReference>
<comment type="pathway">
    <text evidence="3">Sphingolipid metabolism.</text>
</comment>
<dbReference type="Proteomes" id="UP000318538">
    <property type="component" value="Chromosome"/>
</dbReference>
<keyword evidence="7 9" id="KW-1133">Transmembrane helix</keyword>
<gene>
    <name evidence="10" type="ORF">K227x_57170</name>
</gene>
<keyword evidence="6 9" id="KW-0812">Transmembrane</keyword>
<dbReference type="SUPFAM" id="SSF53448">
    <property type="entry name" value="Nucleotide-diphospho-sugar transferases"/>
    <property type="match status" value="1"/>
</dbReference>
<evidence type="ECO:0000256" key="9">
    <source>
        <dbReference type="SAM" id="Phobius"/>
    </source>
</evidence>
<accession>A0A517NJI8</accession>
<comment type="subcellular location">
    <subcellularLocation>
        <location evidence="1">Membrane</location>
        <topology evidence="1">Multi-pass membrane protein</topology>
    </subcellularLocation>
</comment>
<dbReference type="PANTHER" id="PTHR12726">
    <property type="entry name" value="CERAMIDE GLUCOSYLTRANSFERASE"/>
    <property type="match status" value="1"/>
</dbReference>
<dbReference type="GO" id="GO:0016020">
    <property type="term" value="C:membrane"/>
    <property type="evidence" value="ECO:0007669"/>
    <property type="project" value="UniProtKB-SubCell"/>
</dbReference>
<evidence type="ECO:0000256" key="4">
    <source>
        <dbReference type="ARBA" id="ARBA00022676"/>
    </source>
</evidence>
<evidence type="ECO:0000256" key="2">
    <source>
        <dbReference type="ARBA" id="ARBA00004760"/>
    </source>
</evidence>
<evidence type="ECO:0000256" key="3">
    <source>
        <dbReference type="ARBA" id="ARBA00004991"/>
    </source>
</evidence>
<dbReference type="GO" id="GO:0008120">
    <property type="term" value="F:ceramide glucosyltransferase activity"/>
    <property type="evidence" value="ECO:0007669"/>
    <property type="project" value="TreeGrafter"/>
</dbReference>
<dbReference type="InterPro" id="IPR025993">
    <property type="entry name" value="Ceramide_glucosylTrfase"/>
</dbReference>
<evidence type="ECO:0000313" key="10">
    <source>
        <dbReference type="EMBL" id="QDT07290.1"/>
    </source>
</evidence>
<dbReference type="EMBL" id="CP036525">
    <property type="protein sequence ID" value="QDT07290.1"/>
    <property type="molecule type" value="Genomic_DNA"/>
</dbReference>
<dbReference type="OrthoDB" id="284671at2"/>
<dbReference type="GO" id="GO:0006679">
    <property type="term" value="P:glucosylceramide biosynthetic process"/>
    <property type="evidence" value="ECO:0007669"/>
    <property type="project" value="TreeGrafter"/>
</dbReference>
<evidence type="ECO:0000256" key="1">
    <source>
        <dbReference type="ARBA" id="ARBA00004141"/>
    </source>
</evidence>
<keyword evidence="4" id="KW-0328">Glycosyltransferase</keyword>
<dbReference type="CDD" id="cd00761">
    <property type="entry name" value="Glyco_tranf_GTA_type"/>
    <property type="match status" value="1"/>
</dbReference>
<proteinExistence type="predicted"/>
<feature type="transmembrane region" description="Helical" evidence="9">
    <location>
        <begin position="6"/>
        <end position="27"/>
    </location>
</feature>
<name>A0A517NJI8_9BACT</name>
<evidence type="ECO:0000256" key="7">
    <source>
        <dbReference type="ARBA" id="ARBA00022989"/>
    </source>
</evidence>
<feature type="transmembrane region" description="Helical" evidence="9">
    <location>
        <begin position="306"/>
        <end position="328"/>
    </location>
</feature>
<keyword evidence="5 10" id="KW-0808">Transferase</keyword>
<dbReference type="PANTHER" id="PTHR12726:SF0">
    <property type="entry name" value="CERAMIDE GLUCOSYLTRANSFERASE"/>
    <property type="match status" value="1"/>
</dbReference>
<keyword evidence="11" id="KW-1185">Reference proteome</keyword>
<dbReference type="Gene3D" id="3.90.550.10">
    <property type="entry name" value="Spore Coat Polysaccharide Biosynthesis Protein SpsA, Chain A"/>
    <property type="match status" value="1"/>
</dbReference>
<evidence type="ECO:0000256" key="8">
    <source>
        <dbReference type="ARBA" id="ARBA00023136"/>
    </source>
</evidence>
<evidence type="ECO:0000256" key="5">
    <source>
        <dbReference type="ARBA" id="ARBA00022679"/>
    </source>
</evidence>
<protein>
    <submittedName>
        <fullName evidence="10">Glycosyl transferase family 2</fullName>
    </submittedName>
</protein>
<organism evidence="10 11">
    <name type="scientific">Rubripirellula lacrimiformis</name>
    <dbReference type="NCBI Taxonomy" id="1930273"/>
    <lineage>
        <taxon>Bacteria</taxon>
        <taxon>Pseudomonadati</taxon>
        <taxon>Planctomycetota</taxon>
        <taxon>Planctomycetia</taxon>
        <taxon>Pirellulales</taxon>
        <taxon>Pirellulaceae</taxon>
        <taxon>Rubripirellula</taxon>
    </lineage>
</organism>
<reference evidence="10 11" key="1">
    <citation type="submission" date="2019-02" db="EMBL/GenBank/DDBJ databases">
        <title>Deep-cultivation of Planctomycetes and their phenomic and genomic characterization uncovers novel biology.</title>
        <authorList>
            <person name="Wiegand S."/>
            <person name="Jogler M."/>
            <person name="Boedeker C."/>
            <person name="Pinto D."/>
            <person name="Vollmers J."/>
            <person name="Rivas-Marin E."/>
            <person name="Kohn T."/>
            <person name="Peeters S.H."/>
            <person name="Heuer A."/>
            <person name="Rast P."/>
            <person name="Oberbeckmann S."/>
            <person name="Bunk B."/>
            <person name="Jeske O."/>
            <person name="Meyerdierks A."/>
            <person name="Storesund J.E."/>
            <person name="Kallscheuer N."/>
            <person name="Luecker S."/>
            <person name="Lage O.M."/>
            <person name="Pohl T."/>
            <person name="Merkel B.J."/>
            <person name="Hornburger P."/>
            <person name="Mueller R.-W."/>
            <person name="Bruemmer F."/>
            <person name="Labrenz M."/>
            <person name="Spormann A.M."/>
            <person name="Op den Camp H."/>
            <person name="Overmann J."/>
            <person name="Amann R."/>
            <person name="Jetten M.S.M."/>
            <person name="Mascher T."/>
            <person name="Medema M.H."/>
            <person name="Devos D.P."/>
            <person name="Kaster A.-K."/>
            <person name="Ovreas L."/>
            <person name="Rohde M."/>
            <person name="Galperin M.Y."/>
            <person name="Jogler C."/>
        </authorList>
    </citation>
    <scope>NUCLEOTIDE SEQUENCE [LARGE SCALE GENOMIC DNA]</scope>
    <source>
        <strain evidence="10 11">K22_7</strain>
    </source>
</reference>
<keyword evidence="8 9" id="KW-0472">Membrane</keyword>
<dbReference type="KEGG" id="rlc:K227x_57170"/>
<dbReference type="InterPro" id="IPR029044">
    <property type="entry name" value="Nucleotide-diphossugar_trans"/>
</dbReference>
<comment type="pathway">
    <text evidence="2">Lipid metabolism; sphingolipid metabolism.</text>
</comment>
<dbReference type="AlphaFoldDB" id="A0A517NJI8"/>
<feature type="transmembrane region" description="Helical" evidence="9">
    <location>
        <begin position="278"/>
        <end position="300"/>
    </location>
</feature>